<dbReference type="PANTHER" id="PTHR30346">
    <property type="entry name" value="TRANSCRIPTIONAL DUAL REGULATOR HCAR-RELATED"/>
    <property type="match status" value="1"/>
</dbReference>
<dbReference type="STRING" id="123899.SAMEA3906487_00679"/>
<evidence type="ECO:0000256" key="4">
    <source>
        <dbReference type="ARBA" id="ARBA00023163"/>
    </source>
</evidence>
<dbReference type="InterPro" id="IPR000847">
    <property type="entry name" value="LysR_HTH_N"/>
</dbReference>
<sequence length="296" mass="32519">MELRHLRYFQAVAREGNFTRAAAALHIAQPPLSRQIRQLEEELGVLLIERGVRGLKLTEAGRFFYEQSMQLSARLDEIVAGTRRLGAQSARWFGIGFVPSALYGFVPELIRHLRQADAQVEVGLSEMNTLPQIESLKSGRIDLGIGRIPFDDPAIERRVLMDEPLVAALPLSHPLARRARLTLDELAAQPFVLYPARPRPNYGDHVLGLLRAAGHAPRVVQEANELQTALGLVVAGLGLTVVPASVQKSQRADIVCLPIDAPAFTSPLILSWRRDDTSPFLAQAIAAADRLSRQGA</sequence>
<dbReference type="SUPFAM" id="SSF46785">
    <property type="entry name" value="Winged helix' DNA-binding domain"/>
    <property type="match status" value="1"/>
</dbReference>
<dbReference type="PATRIC" id="fig|123899.6.peg.652"/>
<evidence type="ECO:0000313" key="6">
    <source>
        <dbReference type="EMBL" id="SAI67290.1"/>
    </source>
</evidence>
<dbReference type="SUPFAM" id="SSF53850">
    <property type="entry name" value="Periplasmic binding protein-like II"/>
    <property type="match status" value="1"/>
</dbReference>
<proteinExistence type="inferred from homology"/>
<organism evidence="6 7">
    <name type="scientific">Bordetella trematum</name>
    <dbReference type="NCBI Taxonomy" id="123899"/>
    <lineage>
        <taxon>Bacteria</taxon>
        <taxon>Pseudomonadati</taxon>
        <taxon>Pseudomonadota</taxon>
        <taxon>Betaproteobacteria</taxon>
        <taxon>Burkholderiales</taxon>
        <taxon>Alcaligenaceae</taxon>
        <taxon>Bordetella</taxon>
    </lineage>
</organism>
<keyword evidence="2" id="KW-0805">Transcription regulation</keyword>
<dbReference type="InterPro" id="IPR036390">
    <property type="entry name" value="WH_DNA-bd_sf"/>
</dbReference>
<evidence type="ECO:0000256" key="2">
    <source>
        <dbReference type="ARBA" id="ARBA00023015"/>
    </source>
</evidence>
<evidence type="ECO:0000259" key="5">
    <source>
        <dbReference type="PROSITE" id="PS50931"/>
    </source>
</evidence>
<dbReference type="GeneID" id="56587914"/>
<dbReference type="InterPro" id="IPR036388">
    <property type="entry name" value="WH-like_DNA-bd_sf"/>
</dbReference>
<dbReference type="AlphaFoldDB" id="A0A157PLV4"/>
<dbReference type="FunFam" id="1.10.10.10:FF:000001">
    <property type="entry name" value="LysR family transcriptional regulator"/>
    <property type="match status" value="1"/>
</dbReference>
<dbReference type="InterPro" id="IPR005119">
    <property type="entry name" value="LysR_subst-bd"/>
</dbReference>
<dbReference type="Proteomes" id="UP000076825">
    <property type="component" value="Chromosome 1"/>
</dbReference>
<dbReference type="Pfam" id="PF00126">
    <property type="entry name" value="HTH_1"/>
    <property type="match status" value="1"/>
</dbReference>
<gene>
    <name evidence="6" type="primary">catR2</name>
    <name evidence="6" type="ORF">SAMEA3906487_00679</name>
</gene>
<dbReference type="EMBL" id="LT546645">
    <property type="protein sequence ID" value="SAI67290.1"/>
    <property type="molecule type" value="Genomic_DNA"/>
</dbReference>
<dbReference type="OrthoDB" id="9157176at2"/>
<evidence type="ECO:0000256" key="3">
    <source>
        <dbReference type="ARBA" id="ARBA00023125"/>
    </source>
</evidence>
<dbReference type="PRINTS" id="PR00039">
    <property type="entry name" value="HTHLYSR"/>
</dbReference>
<reference evidence="6 7" key="1">
    <citation type="submission" date="2016-04" db="EMBL/GenBank/DDBJ databases">
        <authorList>
            <consortium name="Pathogen Informatics"/>
        </authorList>
    </citation>
    <scope>NUCLEOTIDE SEQUENCE [LARGE SCALE GENOMIC DNA]</scope>
    <source>
        <strain evidence="6 7">H044680328</strain>
    </source>
</reference>
<dbReference type="eggNOG" id="COG0583">
    <property type="taxonomic scope" value="Bacteria"/>
</dbReference>
<comment type="similarity">
    <text evidence="1">Belongs to the LysR transcriptional regulatory family.</text>
</comment>
<dbReference type="Pfam" id="PF03466">
    <property type="entry name" value="LysR_substrate"/>
    <property type="match status" value="1"/>
</dbReference>
<dbReference type="RefSeq" id="WP_025515595.1">
    <property type="nucleotide sequence ID" value="NZ_CP016340.1"/>
</dbReference>
<keyword evidence="4" id="KW-0804">Transcription</keyword>
<keyword evidence="7" id="KW-1185">Reference proteome</keyword>
<dbReference type="GO" id="GO:0003700">
    <property type="term" value="F:DNA-binding transcription factor activity"/>
    <property type="evidence" value="ECO:0007669"/>
    <property type="project" value="InterPro"/>
</dbReference>
<dbReference type="PANTHER" id="PTHR30346:SF17">
    <property type="entry name" value="LYSR FAMILY TRANSCRIPTIONAL REGULATOR"/>
    <property type="match status" value="1"/>
</dbReference>
<keyword evidence="3" id="KW-0238">DNA-binding</keyword>
<dbReference type="KEGG" id="btrm:SAMEA390648700679"/>
<name>A0A157PLV4_9BORD</name>
<evidence type="ECO:0000256" key="1">
    <source>
        <dbReference type="ARBA" id="ARBA00009437"/>
    </source>
</evidence>
<dbReference type="CDD" id="cd08445">
    <property type="entry name" value="PBP2_BenM_CatM_CatR"/>
    <property type="match status" value="1"/>
</dbReference>
<dbReference type="GO" id="GO:0003677">
    <property type="term" value="F:DNA binding"/>
    <property type="evidence" value="ECO:0007669"/>
    <property type="project" value="UniProtKB-KW"/>
</dbReference>
<dbReference type="PROSITE" id="PS50931">
    <property type="entry name" value="HTH_LYSR"/>
    <property type="match status" value="1"/>
</dbReference>
<evidence type="ECO:0000313" key="7">
    <source>
        <dbReference type="Proteomes" id="UP000076825"/>
    </source>
</evidence>
<accession>A0A157PLV4</accession>
<dbReference type="Gene3D" id="3.40.190.10">
    <property type="entry name" value="Periplasmic binding protein-like II"/>
    <property type="match status" value="2"/>
</dbReference>
<dbReference type="GO" id="GO:0032993">
    <property type="term" value="C:protein-DNA complex"/>
    <property type="evidence" value="ECO:0007669"/>
    <property type="project" value="TreeGrafter"/>
</dbReference>
<dbReference type="Gene3D" id="1.10.10.10">
    <property type="entry name" value="Winged helix-like DNA-binding domain superfamily/Winged helix DNA-binding domain"/>
    <property type="match status" value="1"/>
</dbReference>
<feature type="domain" description="HTH lysR-type" evidence="5">
    <location>
        <begin position="1"/>
        <end position="58"/>
    </location>
</feature>
<protein>
    <submittedName>
        <fullName evidence="6">Transcriptional regulator catR</fullName>
    </submittedName>
</protein>